<dbReference type="InterPro" id="IPR002545">
    <property type="entry name" value="CheW-lke_dom"/>
</dbReference>
<evidence type="ECO:0000259" key="1">
    <source>
        <dbReference type="PROSITE" id="PS50851"/>
    </source>
</evidence>
<protein>
    <submittedName>
        <fullName evidence="2">CheW-like protein</fullName>
    </submittedName>
</protein>
<dbReference type="STRING" id="45851.BHV86_09060"/>
<dbReference type="InterPro" id="IPR039315">
    <property type="entry name" value="CheW"/>
</dbReference>
<name>D4S184_9FIRM</name>
<dbReference type="Gene3D" id="2.40.50.180">
    <property type="entry name" value="CheA-289, Domain 4"/>
    <property type="match status" value="1"/>
</dbReference>
<evidence type="ECO:0000313" key="3">
    <source>
        <dbReference type="Proteomes" id="UP000006238"/>
    </source>
</evidence>
<dbReference type="InterPro" id="IPR036061">
    <property type="entry name" value="CheW-like_dom_sf"/>
</dbReference>
<feature type="domain" description="CheW-like" evidence="1">
    <location>
        <begin position="16"/>
        <end position="156"/>
    </location>
</feature>
<dbReference type="EMBL" id="ABWN01000033">
    <property type="protein sequence ID" value="EFF67974.1"/>
    <property type="molecule type" value="Genomic_DNA"/>
</dbReference>
<comment type="caution">
    <text evidence="2">The sequence shown here is derived from an EMBL/GenBank/DDBJ whole genome shotgun (WGS) entry which is preliminary data.</text>
</comment>
<dbReference type="Proteomes" id="UP000006238">
    <property type="component" value="Unassembled WGS sequence"/>
</dbReference>
<reference evidence="2 3" key="1">
    <citation type="submission" date="2010-02" db="EMBL/GenBank/DDBJ databases">
        <authorList>
            <person name="Weinstock G."/>
            <person name="Sodergren E."/>
            <person name="Clifton S."/>
            <person name="Fulton L."/>
            <person name="Fulton B."/>
            <person name="Courtney L."/>
            <person name="Fronick C."/>
            <person name="Harrison M."/>
            <person name="Strong C."/>
            <person name="Farmer C."/>
            <person name="Delahaunty K."/>
            <person name="Markovic C."/>
            <person name="Hall O."/>
            <person name="Minx P."/>
            <person name="Tomlinson C."/>
            <person name="Mitreva M."/>
            <person name="Nelson J."/>
            <person name="Hou S."/>
            <person name="Wollam A."/>
            <person name="Pepin K.H."/>
            <person name="Johnson M."/>
            <person name="Bhonagiri V."/>
            <person name="Zhang X."/>
            <person name="Suruliraj S."/>
            <person name="Warren W."/>
            <person name="Chinwalla A."/>
            <person name="Mardis E.R."/>
            <person name="Wilson R.K."/>
        </authorList>
    </citation>
    <scope>NUCLEOTIDE SEQUENCE [LARGE SCALE GENOMIC DNA]</scope>
    <source>
        <strain evidence="2 3">DSM 2876</strain>
    </source>
</reference>
<dbReference type="GeneID" id="98918004"/>
<sequence>MEELAVRNNVANKSEIKQYIVIRINNEFFGIDIMNVDSIVKIQQITRVPKSQDYFIGVINLRGEIVPVMSLRKRFGVEEVPDDSATRIIILKLDQNLVGIKVDMVRDVVALEETDIEKNNIVTENNGQMFIKAVGKHDDELISILGLHSVVIDREQA</sequence>
<dbReference type="GO" id="GO:0005829">
    <property type="term" value="C:cytosol"/>
    <property type="evidence" value="ECO:0007669"/>
    <property type="project" value="TreeGrafter"/>
</dbReference>
<dbReference type="Gene3D" id="2.30.30.40">
    <property type="entry name" value="SH3 Domains"/>
    <property type="match status" value="1"/>
</dbReference>
<gene>
    <name evidence="2" type="ORF">BUTYVIB_01854</name>
</gene>
<accession>D4S184</accession>
<dbReference type="eggNOG" id="COG0835">
    <property type="taxonomic scope" value="Bacteria"/>
</dbReference>
<dbReference type="PANTHER" id="PTHR22617">
    <property type="entry name" value="CHEMOTAXIS SENSOR HISTIDINE KINASE-RELATED"/>
    <property type="match status" value="1"/>
</dbReference>
<dbReference type="PROSITE" id="PS50851">
    <property type="entry name" value="CHEW"/>
    <property type="match status" value="1"/>
</dbReference>
<dbReference type="AlphaFoldDB" id="D4S184"/>
<dbReference type="Pfam" id="PF01584">
    <property type="entry name" value="CheW"/>
    <property type="match status" value="1"/>
</dbReference>
<dbReference type="GO" id="GO:0007165">
    <property type="term" value="P:signal transduction"/>
    <property type="evidence" value="ECO:0007669"/>
    <property type="project" value="InterPro"/>
</dbReference>
<dbReference type="PANTHER" id="PTHR22617:SF23">
    <property type="entry name" value="CHEMOTAXIS PROTEIN CHEW"/>
    <property type="match status" value="1"/>
</dbReference>
<dbReference type="HOGENOM" id="CLU_048995_3_1_9"/>
<dbReference type="SUPFAM" id="SSF50341">
    <property type="entry name" value="CheW-like"/>
    <property type="match status" value="1"/>
</dbReference>
<keyword evidence="3" id="KW-1185">Reference proteome</keyword>
<dbReference type="RefSeq" id="WP_005603702.1">
    <property type="nucleotide sequence ID" value="NZ_GG663524.1"/>
</dbReference>
<dbReference type="SMART" id="SM00260">
    <property type="entry name" value="CheW"/>
    <property type="match status" value="1"/>
</dbReference>
<dbReference type="GO" id="GO:0006935">
    <property type="term" value="P:chemotaxis"/>
    <property type="evidence" value="ECO:0007669"/>
    <property type="project" value="InterPro"/>
</dbReference>
<organism evidence="2 3">
    <name type="scientific">Eshraghiella crossota DSM 2876</name>
    <dbReference type="NCBI Taxonomy" id="511680"/>
    <lineage>
        <taxon>Bacteria</taxon>
        <taxon>Bacillati</taxon>
        <taxon>Bacillota</taxon>
        <taxon>Clostridia</taxon>
        <taxon>Lachnospirales</taxon>
        <taxon>Lachnospiraceae</taxon>
        <taxon>Eshraghiella</taxon>
    </lineage>
</organism>
<evidence type="ECO:0000313" key="2">
    <source>
        <dbReference type="EMBL" id="EFF67974.1"/>
    </source>
</evidence>
<proteinExistence type="predicted"/>